<dbReference type="Gene3D" id="2.30.29.30">
    <property type="entry name" value="Pleckstrin-homology domain (PH domain)/Phosphotyrosine-binding domain (PTB)"/>
    <property type="match status" value="1"/>
</dbReference>
<dbReference type="InterPro" id="IPR036770">
    <property type="entry name" value="Ankyrin_rpt-contain_sf"/>
</dbReference>
<dbReference type="VEuPathDB" id="VectorBase:CSON010356"/>
<dbReference type="GO" id="GO:0008270">
    <property type="term" value="F:zinc ion binding"/>
    <property type="evidence" value="ECO:0007669"/>
    <property type="project" value="UniProtKB-KW"/>
</dbReference>
<evidence type="ECO:0000256" key="5">
    <source>
        <dbReference type="PROSITE-ProRule" id="PRU00288"/>
    </source>
</evidence>
<dbReference type="SUPFAM" id="SSF50729">
    <property type="entry name" value="PH domain-like"/>
    <property type="match status" value="1"/>
</dbReference>
<dbReference type="Gene3D" id="1.10.220.150">
    <property type="entry name" value="Arf GTPase activating protein"/>
    <property type="match status" value="1"/>
</dbReference>
<dbReference type="InterPro" id="IPR001164">
    <property type="entry name" value="ArfGAP_dom"/>
</dbReference>
<protein>
    <submittedName>
        <fullName evidence="9">CSON010356 protein</fullName>
    </submittedName>
</protein>
<dbReference type="Gene3D" id="1.25.40.20">
    <property type="entry name" value="Ankyrin repeat-containing domain"/>
    <property type="match status" value="1"/>
</dbReference>
<feature type="repeat" description="ANK" evidence="4">
    <location>
        <begin position="496"/>
        <end position="528"/>
    </location>
</feature>
<feature type="domain" description="PH" evidence="7">
    <location>
        <begin position="57"/>
        <end position="153"/>
    </location>
</feature>
<proteinExistence type="predicted"/>
<dbReference type="SUPFAM" id="SSF48403">
    <property type="entry name" value="Ankyrin repeat"/>
    <property type="match status" value="1"/>
</dbReference>
<name>A0A336N3D1_CULSO</name>
<evidence type="ECO:0000256" key="6">
    <source>
        <dbReference type="SAM" id="MobiDB-lite"/>
    </source>
</evidence>
<dbReference type="SUPFAM" id="SSF57863">
    <property type="entry name" value="ArfGap/RecO-like zinc finger"/>
    <property type="match status" value="1"/>
</dbReference>
<dbReference type="Pfam" id="PF00169">
    <property type="entry name" value="PH"/>
    <property type="match status" value="1"/>
</dbReference>
<evidence type="ECO:0000256" key="1">
    <source>
        <dbReference type="ARBA" id="ARBA00022723"/>
    </source>
</evidence>
<evidence type="ECO:0000256" key="3">
    <source>
        <dbReference type="ARBA" id="ARBA00022833"/>
    </source>
</evidence>
<keyword evidence="1" id="KW-0479">Metal-binding</keyword>
<dbReference type="AlphaFoldDB" id="A0A336N3D1"/>
<feature type="compositionally biased region" description="Polar residues" evidence="6">
    <location>
        <begin position="586"/>
        <end position="597"/>
    </location>
</feature>
<evidence type="ECO:0000259" key="8">
    <source>
        <dbReference type="PROSITE" id="PS50115"/>
    </source>
</evidence>
<dbReference type="SMART" id="SM00105">
    <property type="entry name" value="ArfGap"/>
    <property type="match status" value="1"/>
</dbReference>
<dbReference type="FunFam" id="2.30.29.30:FF:000384">
    <property type="entry name" value="Uncharacterized protein, isoform A"/>
    <property type="match status" value="1"/>
</dbReference>
<dbReference type="PRINTS" id="PR00405">
    <property type="entry name" value="REVINTRACTNG"/>
</dbReference>
<keyword evidence="4" id="KW-0040">ANK repeat</keyword>
<feature type="compositionally biased region" description="Basic residues" evidence="6">
    <location>
        <begin position="345"/>
        <end position="356"/>
    </location>
</feature>
<feature type="domain" description="Arf-GAP" evidence="8">
    <location>
        <begin position="180"/>
        <end position="308"/>
    </location>
</feature>
<dbReference type="Pfam" id="PF01412">
    <property type="entry name" value="ArfGap"/>
    <property type="match status" value="1"/>
</dbReference>
<dbReference type="GO" id="GO:0005096">
    <property type="term" value="F:GTPase activator activity"/>
    <property type="evidence" value="ECO:0007669"/>
    <property type="project" value="InterPro"/>
</dbReference>
<dbReference type="InterPro" id="IPR045258">
    <property type="entry name" value="ACAP1/2/3-like"/>
</dbReference>
<dbReference type="InterPro" id="IPR001849">
    <property type="entry name" value="PH_domain"/>
</dbReference>
<sequence>MRTDHNSLEKLMQNRHALVTEYTENGESNIKNLINTLEPNVVIESTKNISGAENKEKCIMEGYLFKRTSNAFKTWNRRWFCMKDNKLYYRKRSGEDMPTVMEEDLRICHVRRLADSDRRFCFEVLSPNKSHTLQADTEEQMQNWILALQRGIGHAIQDASRYSENMCNVSTSSTSKNDSENSIKKINWQQILTIPGNKHCCDCASPQPEWASINLGITLCIACSGVHRSLGVHFSKVRSLKLDVWEPEVLRVLFELGNDTINQIYESYIPNDCDLEKATDNCDRATREAWIRAKYIDKRFVTPLQFGESTLTAATNAVNNNDGDHDDDGNTNQRKNVPEKWSVLKTRRRSCQRRGRTRVEVDEDKDLDSTSSQRSDILIIGENFQMSDNLTDPEPNPSRMPGSISHSDQESTSGEEDTIDEEEMDKLNPNYLLYKAALAHNIPVMCQALALKADKNWINVSDFDRTPLHQAILSGSLMACEFLLLNGSNIDTTDRNGETALHLATEKGFTQLAYLLLKHKANYNIENKDGKKAIDIAVDQTNADIVTMLRLTQLNEEIGNDGDGDTIGDNTYNEVMRDFCNLSHNQPQKLVQRNTARTGEDGVNSEGGDEN</sequence>
<dbReference type="PROSITE" id="PS50115">
    <property type="entry name" value="ARFGAP"/>
    <property type="match status" value="1"/>
</dbReference>
<dbReference type="PROSITE" id="PS50297">
    <property type="entry name" value="ANK_REP_REGION"/>
    <property type="match status" value="2"/>
</dbReference>
<dbReference type="SMART" id="SM00248">
    <property type="entry name" value="ANK"/>
    <property type="match status" value="2"/>
</dbReference>
<dbReference type="FunFam" id="1.10.220.150:FF:000007">
    <property type="entry name" value="Arf-GAP with coiled-coil, ANK repeat and PH domain-containing protein 2"/>
    <property type="match status" value="1"/>
</dbReference>
<feature type="region of interest" description="Disordered" evidence="6">
    <location>
        <begin position="586"/>
        <end position="611"/>
    </location>
</feature>
<dbReference type="InterPro" id="IPR002110">
    <property type="entry name" value="Ankyrin_rpt"/>
</dbReference>
<organism evidence="9">
    <name type="scientific">Culicoides sonorensis</name>
    <name type="common">Biting midge</name>
    <dbReference type="NCBI Taxonomy" id="179676"/>
    <lineage>
        <taxon>Eukaryota</taxon>
        <taxon>Metazoa</taxon>
        <taxon>Ecdysozoa</taxon>
        <taxon>Arthropoda</taxon>
        <taxon>Hexapoda</taxon>
        <taxon>Insecta</taxon>
        <taxon>Pterygota</taxon>
        <taxon>Neoptera</taxon>
        <taxon>Endopterygota</taxon>
        <taxon>Diptera</taxon>
        <taxon>Nematocera</taxon>
        <taxon>Chironomoidea</taxon>
        <taxon>Ceratopogonidae</taxon>
        <taxon>Ceratopogoninae</taxon>
        <taxon>Culicoides</taxon>
        <taxon>Monoculicoides</taxon>
    </lineage>
</organism>
<dbReference type="SMART" id="SM00233">
    <property type="entry name" value="PH"/>
    <property type="match status" value="1"/>
</dbReference>
<evidence type="ECO:0000256" key="2">
    <source>
        <dbReference type="ARBA" id="ARBA00022771"/>
    </source>
</evidence>
<dbReference type="PANTHER" id="PTHR23180:SF399">
    <property type="entry name" value="BLOWN FUSE, ISOFORM A-RELATED"/>
    <property type="match status" value="1"/>
</dbReference>
<evidence type="ECO:0000259" key="7">
    <source>
        <dbReference type="PROSITE" id="PS50003"/>
    </source>
</evidence>
<dbReference type="CDD" id="cd13250">
    <property type="entry name" value="PH_ACAP"/>
    <property type="match status" value="1"/>
</dbReference>
<reference evidence="9" key="1">
    <citation type="submission" date="2018-07" db="EMBL/GenBank/DDBJ databases">
        <authorList>
            <person name="Quirk P.G."/>
            <person name="Krulwich T.A."/>
        </authorList>
    </citation>
    <scope>NUCLEOTIDE SEQUENCE</scope>
</reference>
<evidence type="ECO:0000313" key="9">
    <source>
        <dbReference type="EMBL" id="SSX35563.1"/>
    </source>
</evidence>
<keyword evidence="2 5" id="KW-0863">Zinc-finger</keyword>
<feature type="repeat" description="ANK" evidence="4">
    <location>
        <begin position="463"/>
        <end position="495"/>
    </location>
</feature>
<gene>
    <name evidence="9" type="primary">CSON010356</name>
</gene>
<dbReference type="PANTHER" id="PTHR23180">
    <property type="entry name" value="CENTAURIN/ARF"/>
    <property type="match status" value="1"/>
</dbReference>
<dbReference type="EMBL" id="UFQT01004194">
    <property type="protein sequence ID" value="SSX35563.1"/>
    <property type="molecule type" value="Genomic_DNA"/>
</dbReference>
<accession>A0A336N3D1</accession>
<dbReference type="InterPro" id="IPR038508">
    <property type="entry name" value="ArfGAP_dom_sf"/>
</dbReference>
<keyword evidence="3" id="KW-0862">Zinc</keyword>
<evidence type="ECO:0000256" key="4">
    <source>
        <dbReference type="PROSITE-ProRule" id="PRU00023"/>
    </source>
</evidence>
<dbReference type="CDD" id="cd08835">
    <property type="entry name" value="ArfGap_ACAP"/>
    <property type="match status" value="1"/>
</dbReference>
<dbReference type="InterPro" id="IPR037278">
    <property type="entry name" value="ARFGAP/RecO"/>
</dbReference>
<feature type="region of interest" description="Disordered" evidence="6">
    <location>
        <begin position="316"/>
        <end position="420"/>
    </location>
</feature>
<dbReference type="InterPro" id="IPR011993">
    <property type="entry name" value="PH-like_dom_sf"/>
</dbReference>
<dbReference type="Pfam" id="PF12796">
    <property type="entry name" value="Ank_2"/>
    <property type="match status" value="1"/>
</dbReference>
<dbReference type="PROSITE" id="PS50003">
    <property type="entry name" value="PH_DOMAIN"/>
    <property type="match status" value="1"/>
</dbReference>
<dbReference type="PROSITE" id="PS50088">
    <property type="entry name" value="ANK_REPEAT"/>
    <property type="match status" value="2"/>
</dbReference>